<reference evidence="7 8" key="1">
    <citation type="submission" date="2016-10" db="EMBL/GenBank/DDBJ databases">
        <authorList>
            <person name="Cai Z."/>
        </authorList>
    </citation>
    <scope>NUCLEOTIDE SEQUENCE [LARGE SCALE GENOMIC DNA]</scope>
</reference>
<gene>
    <name evidence="7" type="ORF">BQ4739_LOCUS9629</name>
</gene>
<feature type="transmembrane region" description="Helical" evidence="6">
    <location>
        <begin position="262"/>
        <end position="282"/>
    </location>
</feature>
<sequence length="333" mass="33588">MKSSSDLKLCLYYRRAARLHLRSQSRSSSIRRLVCNSFLDKDGSDASGTPTPVPSQQQQEVEQQQAVPALAAAQQPGWPQLLSPQQLWGRLTDPLNMEIFSIALPMLATLAADPIAGLVDTAYVGRLGAAQLAGVGVALSVFNTTTKLLNVPLLSVTTSSVAAAAGRAAAEARAATAAGSSSTSNTTSGSSSSSSSVSESSAAAAAAAAAAGLSSAISSSTLIAAVVGLVQALLLVGGGSWAAQLWGVSSSSPLWGPACDFLSIRAAGAPVTVLLLVMQGVYRGLQDTRTPFYATLAANVLNVGLGWAFIFGLGLGVKGAAAATVLAQVSAVS</sequence>
<keyword evidence="3 6" id="KW-0812">Transmembrane</keyword>
<evidence type="ECO:0000256" key="5">
    <source>
        <dbReference type="ARBA" id="ARBA00023136"/>
    </source>
</evidence>
<feature type="transmembrane region" description="Helical" evidence="6">
    <location>
        <begin position="294"/>
        <end position="317"/>
    </location>
</feature>
<dbReference type="AlphaFoldDB" id="A0A383VWV3"/>
<evidence type="ECO:0000313" key="8">
    <source>
        <dbReference type="Proteomes" id="UP000256970"/>
    </source>
</evidence>
<organism evidence="7 8">
    <name type="scientific">Tetradesmus obliquus</name>
    <name type="common">Green alga</name>
    <name type="synonym">Acutodesmus obliquus</name>
    <dbReference type="NCBI Taxonomy" id="3088"/>
    <lineage>
        <taxon>Eukaryota</taxon>
        <taxon>Viridiplantae</taxon>
        <taxon>Chlorophyta</taxon>
        <taxon>core chlorophytes</taxon>
        <taxon>Chlorophyceae</taxon>
        <taxon>CS clade</taxon>
        <taxon>Sphaeropleales</taxon>
        <taxon>Scenedesmaceae</taxon>
        <taxon>Tetradesmus</taxon>
    </lineage>
</organism>
<comment type="subcellular location">
    <subcellularLocation>
        <location evidence="1">Membrane</location>
        <topology evidence="1">Multi-pass membrane protein</topology>
    </subcellularLocation>
</comment>
<dbReference type="InterPro" id="IPR002528">
    <property type="entry name" value="MATE_fam"/>
</dbReference>
<feature type="transmembrane region" description="Helical" evidence="6">
    <location>
        <begin position="222"/>
        <end position="242"/>
    </location>
</feature>
<evidence type="ECO:0000256" key="3">
    <source>
        <dbReference type="ARBA" id="ARBA00022692"/>
    </source>
</evidence>
<evidence type="ECO:0000313" key="7">
    <source>
        <dbReference type="EMBL" id="SZX69343.1"/>
    </source>
</evidence>
<dbReference type="STRING" id="3088.A0A383VWV3"/>
<protein>
    <submittedName>
        <fullName evidence="7">Uncharacterized protein</fullName>
    </submittedName>
</protein>
<proteinExistence type="inferred from homology"/>
<name>A0A383VWV3_TETOB</name>
<accession>A0A383VWV3</accession>
<evidence type="ECO:0000256" key="2">
    <source>
        <dbReference type="ARBA" id="ARBA00010199"/>
    </source>
</evidence>
<dbReference type="Pfam" id="PF01554">
    <property type="entry name" value="MatE"/>
    <property type="match status" value="1"/>
</dbReference>
<dbReference type="PANTHER" id="PTHR42893">
    <property type="entry name" value="PROTEIN DETOXIFICATION 44, CHLOROPLASTIC-RELATED"/>
    <property type="match status" value="1"/>
</dbReference>
<dbReference type="GO" id="GO:0016020">
    <property type="term" value="C:membrane"/>
    <property type="evidence" value="ECO:0007669"/>
    <property type="project" value="UniProtKB-SubCell"/>
</dbReference>
<keyword evidence="4 6" id="KW-1133">Transmembrane helix</keyword>
<evidence type="ECO:0000256" key="4">
    <source>
        <dbReference type="ARBA" id="ARBA00022989"/>
    </source>
</evidence>
<dbReference type="EMBL" id="FNXT01000921">
    <property type="protein sequence ID" value="SZX69343.1"/>
    <property type="molecule type" value="Genomic_DNA"/>
</dbReference>
<comment type="similarity">
    <text evidence="2">Belongs to the multi antimicrobial extrusion (MATE) (TC 2.A.66.1) family.</text>
</comment>
<dbReference type="Proteomes" id="UP000256970">
    <property type="component" value="Unassembled WGS sequence"/>
</dbReference>
<keyword evidence="5 6" id="KW-0472">Membrane</keyword>
<dbReference type="GO" id="GO:0042910">
    <property type="term" value="F:xenobiotic transmembrane transporter activity"/>
    <property type="evidence" value="ECO:0007669"/>
    <property type="project" value="InterPro"/>
</dbReference>
<keyword evidence="8" id="KW-1185">Reference proteome</keyword>
<dbReference type="InterPro" id="IPR044644">
    <property type="entry name" value="DinF-like"/>
</dbReference>
<dbReference type="GO" id="GO:0015297">
    <property type="term" value="F:antiporter activity"/>
    <property type="evidence" value="ECO:0007669"/>
    <property type="project" value="InterPro"/>
</dbReference>
<dbReference type="PANTHER" id="PTHR42893:SF46">
    <property type="entry name" value="PROTEIN DETOXIFICATION 44, CHLOROPLASTIC"/>
    <property type="match status" value="1"/>
</dbReference>
<evidence type="ECO:0000256" key="1">
    <source>
        <dbReference type="ARBA" id="ARBA00004141"/>
    </source>
</evidence>
<evidence type="ECO:0000256" key="6">
    <source>
        <dbReference type="SAM" id="Phobius"/>
    </source>
</evidence>